<gene>
    <name evidence="1" type="ORF">SH601_08900</name>
</gene>
<comment type="caution">
    <text evidence="1">The sequence shown here is derived from an EMBL/GenBank/DDBJ whole genome shotgun (WGS) entry which is preliminary data.</text>
</comment>
<evidence type="ECO:0000313" key="2">
    <source>
        <dbReference type="Proteomes" id="UP001277972"/>
    </source>
</evidence>
<protein>
    <submittedName>
        <fullName evidence="1">Uncharacterized protein</fullName>
    </submittedName>
</protein>
<keyword evidence="2" id="KW-1185">Reference proteome</keyword>
<dbReference type="Proteomes" id="UP001277972">
    <property type="component" value="Unassembled WGS sequence"/>
</dbReference>
<accession>A0ACC6M5D9</accession>
<reference evidence="1" key="1">
    <citation type="submission" date="2023-11" db="EMBL/GenBank/DDBJ databases">
        <title>Gracilibacillus pellucida a moderately halophilic bacterium isolated from saline soil in Xinjiang province.</title>
        <authorList>
            <person name="Zhang Z."/>
            <person name="Tan F."/>
            <person name="Wang Y."/>
            <person name="Xia M."/>
        </authorList>
    </citation>
    <scope>NUCLEOTIDE SEQUENCE</scope>
    <source>
        <strain evidence="1">S3-1-1</strain>
    </source>
</reference>
<sequence length="152" mass="18339">MDIPFHLSFLFLLLYSMFFAIRSRFTIKKYLYILLISYAYSIYFIWRMTSPIWNGAYFTIIAIAVLFLLIRKLTKRLNGQIAILLTAISFGHLLYCTICRSYHLQYTIDETQYYLILFAVILVLAIQHSWHYCVRKLEHYINLIELKKRWNT</sequence>
<name>A0ACC6M5D9_9BACI</name>
<proteinExistence type="predicted"/>
<dbReference type="EMBL" id="JAWZSR010000004">
    <property type="protein sequence ID" value="MDX8046106.1"/>
    <property type="molecule type" value="Genomic_DNA"/>
</dbReference>
<organism evidence="1 2">
    <name type="scientific">Gracilibacillus pellucidus</name>
    <dbReference type="NCBI Taxonomy" id="3095368"/>
    <lineage>
        <taxon>Bacteria</taxon>
        <taxon>Bacillati</taxon>
        <taxon>Bacillota</taxon>
        <taxon>Bacilli</taxon>
        <taxon>Bacillales</taxon>
        <taxon>Bacillaceae</taxon>
        <taxon>Gracilibacillus</taxon>
    </lineage>
</organism>
<evidence type="ECO:0000313" key="1">
    <source>
        <dbReference type="EMBL" id="MDX8046106.1"/>
    </source>
</evidence>